<dbReference type="PANTHER" id="PTHR30106:SF1">
    <property type="entry name" value="UPF0324 MEMBRANE PROTEIN FN0533"/>
    <property type="match status" value="1"/>
</dbReference>
<keyword evidence="5 7" id="KW-1133">Transmembrane helix</keyword>
<feature type="transmembrane region" description="Helical" evidence="7">
    <location>
        <begin position="133"/>
        <end position="154"/>
    </location>
</feature>
<sequence>MSPSYFLLPLGFVLALSPWASPGLSLLGGAAIGLAWGNPYLRITRKLAHALLVAAIVGLGAGMDLRVVARVGAQGIGYTAASIAGALLLGMALARLLRVQSRPGLLIAVGTAICGGSAIAAVAPALRAKEDEVTVALGTVFLLNATALVLFPAIGHAVGLSQENFGLWSALAIHDTSSVVGASMAYGARALEVATTVKLTRALWIVPVTLLIAHCSAAGGAGGKTAAAPKPWFIAAFLAASALVTFVPGLSGLGAPVSLAARHAMSAMLFLVGTAISRSALRAVGVRALAQGVLLWIVVAGASLVFVARG</sequence>
<keyword evidence="3" id="KW-1003">Cell membrane</keyword>
<evidence type="ECO:0000256" key="3">
    <source>
        <dbReference type="ARBA" id="ARBA00022475"/>
    </source>
</evidence>
<keyword evidence="4 7" id="KW-0812">Transmembrane</keyword>
<dbReference type="Pfam" id="PF03601">
    <property type="entry name" value="Cons_hypoth698"/>
    <property type="match status" value="1"/>
</dbReference>
<evidence type="ECO:0000256" key="6">
    <source>
        <dbReference type="ARBA" id="ARBA00023136"/>
    </source>
</evidence>
<evidence type="ECO:0000256" key="7">
    <source>
        <dbReference type="SAM" id="Phobius"/>
    </source>
</evidence>
<feature type="transmembrane region" description="Helical" evidence="7">
    <location>
        <begin position="288"/>
        <end position="308"/>
    </location>
</feature>
<comment type="similarity">
    <text evidence="2">Belongs to the UPF0324 family.</text>
</comment>
<name>A0ABZ2K7B8_9BACT</name>
<gene>
    <name evidence="8" type="ORF">LZC95_44195</name>
</gene>
<dbReference type="Proteomes" id="UP001379533">
    <property type="component" value="Chromosome"/>
</dbReference>
<comment type="subcellular location">
    <subcellularLocation>
        <location evidence="1">Cell membrane</location>
        <topology evidence="1">Multi-pass membrane protein</topology>
    </subcellularLocation>
</comment>
<proteinExistence type="inferred from homology"/>
<evidence type="ECO:0000256" key="1">
    <source>
        <dbReference type="ARBA" id="ARBA00004651"/>
    </source>
</evidence>
<evidence type="ECO:0000256" key="5">
    <source>
        <dbReference type="ARBA" id="ARBA00022989"/>
    </source>
</evidence>
<feature type="transmembrane region" description="Helical" evidence="7">
    <location>
        <begin position="103"/>
        <end position="126"/>
    </location>
</feature>
<evidence type="ECO:0000313" key="8">
    <source>
        <dbReference type="EMBL" id="WXA93445.1"/>
    </source>
</evidence>
<protein>
    <submittedName>
        <fullName evidence="8">Sulfate exporter family transporter</fullName>
    </submittedName>
</protein>
<organism evidence="8 9">
    <name type="scientific">Pendulispora brunnea</name>
    <dbReference type="NCBI Taxonomy" id="2905690"/>
    <lineage>
        <taxon>Bacteria</taxon>
        <taxon>Pseudomonadati</taxon>
        <taxon>Myxococcota</taxon>
        <taxon>Myxococcia</taxon>
        <taxon>Myxococcales</taxon>
        <taxon>Sorangiineae</taxon>
        <taxon>Pendulisporaceae</taxon>
        <taxon>Pendulispora</taxon>
    </lineage>
</organism>
<keyword evidence="9" id="KW-1185">Reference proteome</keyword>
<dbReference type="InterPro" id="IPR018383">
    <property type="entry name" value="UPF0324_pro"/>
</dbReference>
<dbReference type="EMBL" id="CP089982">
    <property type="protein sequence ID" value="WXA93445.1"/>
    <property type="molecule type" value="Genomic_DNA"/>
</dbReference>
<feature type="transmembrane region" description="Helical" evidence="7">
    <location>
        <begin position="259"/>
        <end position="276"/>
    </location>
</feature>
<evidence type="ECO:0000256" key="4">
    <source>
        <dbReference type="ARBA" id="ARBA00022692"/>
    </source>
</evidence>
<dbReference type="RefSeq" id="WP_394844044.1">
    <property type="nucleotide sequence ID" value="NZ_CP089982.1"/>
</dbReference>
<feature type="transmembrane region" description="Helical" evidence="7">
    <location>
        <begin position="76"/>
        <end position="97"/>
    </location>
</feature>
<evidence type="ECO:0000256" key="2">
    <source>
        <dbReference type="ARBA" id="ARBA00007977"/>
    </source>
</evidence>
<feature type="transmembrane region" description="Helical" evidence="7">
    <location>
        <begin position="202"/>
        <end position="220"/>
    </location>
</feature>
<evidence type="ECO:0000313" key="9">
    <source>
        <dbReference type="Proteomes" id="UP001379533"/>
    </source>
</evidence>
<feature type="transmembrane region" description="Helical" evidence="7">
    <location>
        <begin position="232"/>
        <end position="253"/>
    </location>
</feature>
<reference evidence="8 9" key="1">
    <citation type="submission" date="2021-12" db="EMBL/GenBank/DDBJ databases">
        <title>Discovery of the Pendulisporaceae a myxobacterial family with distinct sporulation behavior and unique specialized metabolism.</title>
        <authorList>
            <person name="Garcia R."/>
            <person name="Popoff A."/>
            <person name="Bader C.D."/>
            <person name="Loehr J."/>
            <person name="Walesch S."/>
            <person name="Walt C."/>
            <person name="Boldt J."/>
            <person name="Bunk B."/>
            <person name="Haeckl F.J.F.P.J."/>
            <person name="Gunesch A.P."/>
            <person name="Birkelbach J."/>
            <person name="Nuebel U."/>
            <person name="Pietschmann T."/>
            <person name="Bach T."/>
            <person name="Mueller R."/>
        </authorList>
    </citation>
    <scope>NUCLEOTIDE SEQUENCE [LARGE SCALE GENOMIC DNA]</scope>
    <source>
        <strain evidence="8 9">MSr12523</strain>
    </source>
</reference>
<keyword evidence="6 7" id="KW-0472">Membrane</keyword>
<dbReference type="PANTHER" id="PTHR30106">
    <property type="entry name" value="INNER MEMBRANE PROTEIN YEIH-RELATED"/>
    <property type="match status" value="1"/>
</dbReference>
<accession>A0ABZ2K7B8</accession>
<feature type="transmembrane region" description="Helical" evidence="7">
    <location>
        <begin position="47"/>
        <end position="69"/>
    </location>
</feature>